<evidence type="ECO:0008006" key="3">
    <source>
        <dbReference type="Google" id="ProtNLM"/>
    </source>
</evidence>
<dbReference type="OrthoDB" id="371929at2157"/>
<dbReference type="RefSeq" id="WP_125672844.1">
    <property type="nucleotide sequence ID" value="NZ_RCOS01000170.1"/>
</dbReference>
<gene>
    <name evidence="1" type="ORF">D6D85_15385</name>
</gene>
<dbReference type="AlphaFoldDB" id="A0A429GD17"/>
<comment type="caution">
    <text evidence="1">The sequence shown here is derived from an EMBL/GenBank/DDBJ whole genome shotgun (WGS) entry which is preliminary data.</text>
</comment>
<proteinExistence type="predicted"/>
<reference evidence="1 2" key="1">
    <citation type="submission" date="2018-10" db="EMBL/GenBank/DDBJ databases">
        <title>Co-occurring genomic capacity for anaerobic methane metabolism and dissimilatory sulfite reduction discovered in the Korarchaeota.</title>
        <authorList>
            <person name="Mckay L.J."/>
            <person name="Dlakic M."/>
            <person name="Fields M.W."/>
            <person name="Delmont T.O."/>
            <person name="Eren A.M."/>
            <person name="Jay Z.J."/>
            <person name="Klingelsmith K.B."/>
            <person name="Rusch D.B."/>
            <person name="Inskeep W.P."/>
        </authorList>
    </citation>
    <scope>NUCLEOTIDE SEQUENCE [LARGE SCALE GENOMIC DNA]</scope>
    <source>
        <strain evidence="1 2">MDKW</strain>
    </source>
</reference>
<keyword evidence="2" id="KW-1185">Reference proteome</keyword>
<name>A0A429GD17_9CREN</name>
<sequence>MQKNISCSSFQRSKAPREEVANIVLAILKDGDIVKVPLLQRHVEEAIKESTTSGIHVWDYLCFLPVKDYVDTIFSCDFHFQKIGGYKVKVVNPLNLWLLL</sequence>
<evidence type="ECO:0000313" key="2">
    <source>
        <dbReference type="Proteomes" id="UP000277582"/>
    </source>
</evidence>
<organism evidence="1 2">
    <name type="scientific">Candidatus Methanodesulfokora washburnensis</name>
    <dbReference type="NCBI Taxonomy" id="2478471"/>
    <lineage>
        <taxon>Archaea</taxon>
        <taxon>Thermoproteota</taxon>
        <taxon>Candidatus Korarchaeia</taxon>
        <taxon>Candidatus Korarchaeia incertae sedis</taxon>
        <taxon>Candidatus Methanodesulfokora</taxon>
    </lineage>
</organism>
<dbReference type="EMBL" id="RCOS01000170">
    <property type="protein sequence ID" value="RSN71714.1"/>
    <property type="molecule type" value="Genomic_DNA"/>
</dbReference>
<accession>A0A429GD17</accession>
<dbReference type="Proteomes" id="UP000277582">
    <property type="component" value="Unassembled WGS sequence"/>
</dbReference>
<evidence type="ECO:0000313" key="1">
    <source>
        <dbReference type="EMBL" id="RSN71714.1"/>
    </source>
</evidence>
<protein>
    <recommendedName>
        <fullName evidence="3">PIN domain-containing protein</fullName>
    </recommendedName>
</protein>